<reference evidence="1" key="1">
    <citation type="submission" date="2018-05" db="EMBL/GenBank/DDBJ databases">
        <authorList>
            <person name="Lanie J.A."/>
            <person name="Ng W.-L."/>
            <person name="Kazmierczak K.M."/>
            <person name="Andrzejewski T.M."/>
            <person name="Davidsen T.M."/>
            <person name="Wayne K.J."/>
            <person name="Tettelin H."/>
            <person name="Glass J.I."/>
            <person name="Rusch D."/>
            <person name="Podicherti R."/>
            <person name="Tsui H.-C.T."/>
            <person name="Winkler M.E."/>
        </authorList>
    </citation>
    <scope>NUCLEOTIDE SEQUENCE</scope>
</reference>
<gene>
    <name evidence="1" type="ORF">METZ01_LOCUS450759</name>
</gene>
<protein>
    <submittedName>
        <fullName evidence="1">Uncharacterized protein</fullName>
    </submittedName>
</protein>
<feature type="non-terminal residue" evidence="1">
    <location>
        <position position="1"/>
    </location>
</feature>
<organism evidence="1">
    <name type="scientific">marine metagenome</name>
    <dbReference type="NCBI Taxonomy" id="408172"/>
    <lineage>
        <taxon>unclassified sequences</taxon>
        <taxon>metagenomes</taxon>
        <taxon>ecological metagenomes</taxon>
    </lineage>
</organism>
<proteinExistence type="predicted"/>
<dbReference type="AlphaFoldDB" id="A0A382ZS65"/>
<accession>A0A382ZS65</accession>
<dbReference type="EMBL" id="UINC01185939">
    <property type="protein sequence ID" value="SVD97905.1"/>
    <property type="molecule type" value="Genomic_DNA"/>
</dbReference>
<evidence type="ECO:0000313" key="1">
    <source>
        <dbReference type="EMBL" id="SVD97905.1"/>
    </source>
</evidence>
<feature type="non-terminal residue" evidence="1">
    <location>
        <position position="256"/>
    </location>
</feature>
<sequence length="256" mass="27658">LTLADTLIFGTTAGQTSRIGLVSRDLTMTNDDLNQDIVFVGNKGGTPTEILRLLGETNTTRVLDILEVRNTINDENGAKLDLKKLRPGAPIDNDELAVINVTGKNSSLDEEEFAKIRMTAKEVADGSEQGTIEFWVRNAGASTYKIMDMTTTADSTVTVTGHMDVKGDLSANRFIFRNAIFPETPGGSTIGTETNEWGDLFLYENKAIKFGSAQDATITHGSGSLTIEATNTDIVNKLRVADEFLLGAGKDEFSIT</sequence>
<name>A0A382ZS65_9ZZZZ</name>